<accession>A0A1K2EU12</accession>
<dbReference type="GO" id="GO:0003677">
    <property type="term" value="F:DNA binding"/>
    <property type="evidence" value="ECO:0007669"/>
    <property type="project" value="UniProtKB-KW"/>
</dbReference>
<dbReference type="STRING" id="1893.SAMN02787144_10232"/>
<evidence type="ECO:0000313" key="3">
    <source>
        <dbReference type="Proteomes" id="UP000181909"/>
    </source>
</evidence>
<dbReference type="InterPro" id="IPR010982">
    <property type="entry name" value="Lambda_DNA-bd_dom_sf"/>
</dbReference>
<name>A0A1K2EU12_STRAR</name>
<dbReference type="CDD" id="cd00093">
    <property type="entry name" value="HTH_XRE"/>
    <property type="match status" value="2"/>
</dbReference>
<dbReference type="SUPFAM" id="SSF47413">
    <property type="entry name" value="lambda repressor-like DNA-binding domains"/>
    <property type="match status" value="2"/>
</dbReference>
<dbReference type="AlphaFoldDB" id="A0A1K2EU12"/>
<evidence type="ECO:0000259" key="1">
    <source>
        <dbReference type="PROSITE" id="PS50943"/>
    </source>
</evidence>
<dbReference type="InterPro" id="IPR001387">
    <property type="entry name" value="Cro/C1-type_HTH"/>
</dbReference>
<keyword evidence="2" id="KW-0238">DNA-binding</keyword>
<protein>
    <submittedName>
        <fullName evidence="2">DNA-binding transcriptional regulator, XRE-family HTH domain</fullName>
    </submittedName>
</protein>
<evidence type="ECO:0000313" key="2">
    <source>
        <dbReference type="EMBL" id="SFY38955.1"/>
    </source>
</evidence>
<proteinExistence type="predicted"/>
<feature type="domain" description="HTH cro/C1-type" evidence="1">
    <location>
        <begin position="6"/>
        <end position="51"/>
    </location>
</feature>
<dbReference type="EMBL" id="FPJO01000023">
    <property type="protein sequence ID" value="SFY38955.1"/>
    <property type="molecule type" value="Genomic_DNA"/>
</dbReference>
<dbReference type="SMART" id="SM00530">
    <property type="entry name" value="HTH_XRE"/>
    <property type="match status" value="2"/>
</dbReference>
<dbReference type="Gene3D" id="1.10.260.40">
    <property type="entry name" value="lambda repressor-like DNA-binding domains"/>
    <property type="match status" value="2"/>
</dbReference>
<feature type="domain" description="HTH cro/C1-type" evidence="1">
    <location>
        <begin position="63"/>
        <end position="93"/>
    </location>
</feature>
<reference evidence="2 3" key="1">
    <citation type="submission" date="2016-11" db="EMBL/GenBank/DDBJ databases">
        <authorList>
            <person name="Jaros S."/>
            <person name="Januszkiewicz K."/>
            <person name="Wedrychowicz H."/>
        </authorList>
    </citation>
    <scope>NUCLEOTIDE SEQUENCE [LARGE SCALE GENOMIC DNA]</scope>
    <source>
        <strain evidence="2 3">OK807</strain>
    </source>
</reference>
<sequence>MGGRLLSAADLAGLLKTSKARVLAYERETSVPEPARVLQIANIFNVNPRELYQARPAGHVDQIRDLRCYAGLTAAEFAKTIGLSRTTYRDIESLAILPARDDGTLPLKMASALGLPLGMIHRALDHHPAAAERRATIAAHLVEVFKRAEVIHHPALIDPDDEMLTRIAEQLRRPASVVCRLVNYDLGRYRDLLRRYEIAKVNIAYAQGGRETRARAREVEKLRGNIDRQPSAVASSQLRFLAEAMSSQQWRTLVDLPRRSGPMYDFGATLNDPNVRHIWNGLLARGFVKVERRLNSILSLSVTSYGLDICRNQRPCYACLYPRITAP</sequence>
<gene>
    <name evidence="2" type="ORF">SAMN02787144_10232</name>
</gene>
<dbReference type="PROSITE" id="PS50943">
    <property type="entry name" value="HTH_CROC1"/>
    <property type="match status" value="2"/>
</dbReference>
<dbReference type="Proteomes" id="UP000181909">
    <property type="component" value="Unassembled WGS sequence"/>
</dbReference>
<organism evidence="2 3">
    <name type="scientific">Streptomyces atratus</name>
    <dbReference type="NCBI Taxonomy" id="1893"/>
    <lineage>
        <taxon>Bacteria</taxon>
        <taxon>Bacillati</taxon>
        <taxon>Actinomycetota</taxon>
        <taxon>Actinomycetes</taxon>
        <taxon>Kitasatosporales</taxon>
        <taxon>Streptomycetaceae</taxon>
        <taxon>Streptomyces</taxon>
    </lineage>
</organism>